<evidence type="ECO:0000259" key="7">
    <source>
        <dbReference type="SMART" id="SM00829"/>
    </source>
</evidence>
<keyword evidence="5" id="KW-0560">Oxidoreductase</keyword>
<reference evidence="8 9" key="1">
    <citation type="journal article" date="2023" name="Elife">
        <title>Identification of key yeast species and microbe-microbe interactions impacting larval growth of Drosophila in the wild.</title>
        <authorList>
            <person name="Mure A."/>
            <person name="Sugiura Y."/>
            <person name="Maeda R."/>
            <person name="Honda K."/>
            <person name="Sakurai N."/>
            <person name="Takahashi Y."/>
            <person name="Watada M."/>
            <person name="Katoh T."/>
            <person name="Gotoh A."/>
            <person name="Gotoh Y."/>
            <person name="Taniguchi I."/>
            <person name="Nakamura K."/>
            <person name="Hayashi T."/>
            <person name="Katayama T."/>
            <person name="Uemura T."/>
            <person name="Hattori Y."/>
        </authorList>
    </citation>
    <scope>NUCLEOTIDE SEQUENCE [LARGE SCALE GENOMIC DNA]</scope>
    <source>
        <strain evidence="8 9">SC-9</strain>
    </source>
</reference>
<dbReference type="CDD" id="cd08233">
    <property type="entry name" value="butanediol_DH_like"/>
    <property type="match status" value="1"/>
</dbReference>
<protein>
    <recommendedName>
        <fullName evidence="7">Enoyl reductase (ER) domain-containing protein</fullName>
    </recommendedName>
</protein>
<dbReference type="PANTHER" id="PTHR43161">
    <property type="entry name" value="SORBITOL DEHYDROGENASE"/>
    <property type="match status" value="1"/>
</dbReference>
<gene>
    <name evidence="8" type="ORF">DASC09_010840</name>
</gene>
<dbReference type="InterPro" id="IPR020843">
    <property type="entry name" value="ER"/>
</dbReference>
<dbReference type="GO" id="GO:0008270">
    <property type="term" value="F:zinc ion binding"/>
    <property type="evidence" value="ECO:0007669"/>
    <property type="project" value="InterPro"/>
</dbReference>
<dbReference type="Gene3D" id="3.40.50.720">
    <property type="entry name" value="NAD(P)-binding Rossmann-like Domain"/>
    <property type="match status" value="1"/>
</dbReference>
<dbReference type="GO" id="GO:0000721">
    <property type="term" value="F:(R,R)-butanediol dehydrogenase activity"/>
    <property type="evidence" value="ECO:0007669"/>
    <property type="project" value="TreeGrafter"/>
</dbReference>
<evidence type="ECO:0000256" key="3">
    <source>
        <dbReference type="ARBA" id="ARBA00022723"/>
    </source>
</evidence>
<keyword evidence="3 6" id="KW-0479">Metal-binding</keyword>
<dbReference type="Pfam" id="PF00107">
    <property type="entry name" value="ADH_zinc_N"/>
    <property type="match status" value="1"/>
</dbReference>
<evidence type="ECO:0000313" key="8">
    <source>
        <dbReference type="EMBL" id="GMM33759.1"/>
    </source>
</evidence>
<dbReference type="InterPro" id="IPR013149">
    <property type="entry name" value="ADH-like_C"/>
</dbReference>
<dbReference type="InterPro" id="IPR036291">
    <property type="entry name" value="NAD(P)-bd_dom_sf"/>
</dbReference>
<proteinExistence type="inferred from homology"/>
<keyword evidence="4 6" id="KW-0862">Zinc</keyword>
<dbReference type="Proteomes" id="UP001360560">
    <property type="component" value="Unassembled WGS sequence"/>
</dbReference>
<dbReference type="GO" id="GO:0005737">
    <property type="term" value="C:cytoplasm"/>
    <property type="evidence" value="ECO:0007669"/>
    <property type="project" value="TreeGrafter"/>
</dbReference>
<name>A0AAV5QGA7_9ASCO</name>
<dbReference type="RefSeq" id="XP_064850759.1">
    <property type="nucleotide sequence ID" value="XM_064994687.1"/>
</dbReference>
<dbReference type="GO" id="GO:0034079">
    <property type="term" value="P:butanediol biosynthetic process"/>
    <property type="evidence" value="ECO:0007669"/>
    <property type="project" value="TreeGrafter"/>
</dbReference>
<dbReference type="EMBL" id="BTFZ01000002">
    <property type="protein sequence ID" value="GMM33759.1"/>
    <property type="molecule type" value="Genomic_DNA"/>
</dbReference>
<feature type="domain" description="Enoyl reductase (ER)" evidence="7">
    <location>
        <begin position="16"/>
        <end position="404"/>
    </location>
</feature>
<dbReference type="AlphaFoldDB" id="A0AAV5QGA7"/>
<evidence type="ECO:0000313" key="9">
    <source>
        <dbReference type="Proteomes" id="UP001360560"/>
    </source>
</evidence>
<comment type="caution">
    <text evidence="8">The sequence shown here is derived from an EMBL/GenBank/DDBJ whole genome shotgun (WGS) entry which is preliminary data.</text>
</comment>
<comment type="cofactor">
    <cofactor evidence="1 6">
        <name>Zn(2+)</name>
        <dbReference type="ChEBI" id="CHEBI:29105"/>
    </cofactor>
</comment>
<evidence type="ECO:0000256" key="5">
    <source>
        <dbReference type="ARBA" id="ARBA00023002"/>
    </source>
</evidence>
<dbReference type="SMART" id="SM00829">
    <property type="entry name" value="PKS_ER"/>
    <property type="match status" value="1"/>
</dbReference>
<dbReference type="Pfam" id="PF08240">
    <property type="entry name" value="ADH_N"/>
    <property type="match status" value="2"/>
</dbReference>
<evidence type="ECO:0000256" key="2">
    <source>
        <dbReference type="ARBA" id="ARBA00008072"/>
    </source>
</evidence>
<evidence type="ECO:0000256" key="4">
    <source>
        <dbReference type="ARBA" id="ARBA00022833"/>
    </source>
</evidence>
<dbReference type="Gene3D" id="3.90.180.10">
    <property type="entry name" value="Medium-chain alcohol dehydrogenases, catalytic domain"/>
    <property type="match status" value="2"/>
</dbReference>
<evidence type="ECO:0000256" key="6">
    <source>
        <dbReference type="RuleBase" id="RU361277"/>
    </source>
</evidence>
<dbReference type="SUPFAM" id="SSF50129">
    <property type="entry name" value="GroES-like"/>
    <property type="match status" value="1"/>
</dbReference>
<dbReference type="SUPFAM" id="SSF51735">
    <property type="entry name" value="NAD(P)-binding Rossmann-fold domains"/>
    <property type="match status" value="1"/>
</dbReference>
<dbReference type="InterPro" id="IPR002328">
    <property type="entry name" value="ADH_Zn_CS"/>
</dbReference>
<dbReference type="InterPro" id="IPR013154">
    <property type="entry name" value="ADH-like_N"/>
</dbReference>
<dbReference type="InterPro" id="IPR011032">
    <property type="entry name" value="GroES-like_sf"/>
</dbReference>
<organism evidence="8 9">
    <name type="scientific">Saccharomycopsis crataegensis</name>
    <dbReference type="NCBI Taxonomy" id="43959"/>
    <lineage>
        <taxon>Eukaryota</taxon>
        <taxon>Fungi</taxon>
        <taxon>Dikarya</taxon>
        <taxon>Ascomycota</taxon>
        <taxon>Saccharomycotina</taxon>
        <taxon>Saccharomycetes</taxon>
        <taxon>Saccharomycopsidaceae</taxon>
        <taxon>Saccharomycopsis</taxon>
    </lineage>
</organism>
<keyword evidence="9" id="KW-1185">Reference proteome</keyword>
<accession>A0AAV5QGA7</accession>
<dbReference type="GeneID" id="90071738"/>
<comment type="similarity">
    <text evidence="2 6">Belongs to the zinc-containing alcohol dehydrogenase family.</text>
</comment>
<sequence>MTEETKKTMRGVLYYGPNDLRFSKDIPMPTISHPDEVMIKISYCGICGTDLLSYKKGSHFFDKIHPDTGHPLTGKKLPQVMGHEFSGTIVAVGDSVRAEGKFNLGDDVVCEPTCYCADKPRWPDSKIAKDAPPPKNDHNSICGHPNCEYCEEGMTNICEHMGITGLGCTDGGLAEYVVVSKHHLVKVPKWIPMDCAALVQPLSVSYHAFRTCGFKKGSSALIVGCGSIGIGCILSAQAFGAGKIVCSEPAQVRREQAKALGVDAVYNPKDSGDDFSKTVQTLKSLSPGGRGFDYAFDCSGFPITFKTGLDCIKARGKLVNLAIWPTNPMDFYPMDFTSGEKSITGSMCYTLEDFEGVINAMADHRISLENCKKLITKKVMLEDAVDGGFEELVRNKDNHVKILITPKTLKDGKEVDSQN</sequence>
<dbReference type="PROSITE" id="PS00059">
    <property type="entry name" value="ADH_ZINC"/>
    <property type="match status" value="1"/>
</dbReference>
<evidence type="ECO:0000256" key="1">
    <source>
        <dbReference type="ARBA" id="ARBA00001947"/>
    </source>
</evidence>
<dbReference type="PANTHER" id="PTHR43161:SF23">
    <property type="entry name" value="(R,R)-BUTANEDIOL DEHYDROGENASE-RELATED"/>
    <property type="match status" value="1"/>
</dbReference>